<feature type="transmembrane region" description="Helical" evidence="7">
    <location>
        <begin position="436"/>
        <end position="461"/>
    </location>
</feature>
<dbReference type="PANTHER" id="PTHR43791:SF36">
    <property type="entry name" value="TRANSPORTER, PUTATIVE (AFU_ORTHOLOGUE AFUA_6G08340)-RELATED"/>
    <property type="match status" value="1"/>
</dbReference>
<evidence type="ECO:0000256" key="6">
    <source>
        <dbReference type="SAM" id="MobiDB-lite"/>
    </source>
</evidence>
<feature type="transmembrane region" description="Helical" evidence="7">
    <location>
        <begin position="135"/>
        <end position="157"/>
    </location>
</feature>
<feature type="region of interest" description="Disordered" evidence="6">
    <location>
        <begin position="1"/>
        <end position="28"/>
    </location>
</feature>
<feature type="transmembrane region" description="Helical" evidence="7">
    <location>
        <begin position="78"/>
        <end position="98"/>
    </location>
</feature>
<feature type="transmembrane region" description="Helical" evidence="7">
    <location>
        <begin position="110"/>
        <end position="129"/>
    </location>
</feature>
<gene>
    <name evidence="9" type="ORF">PPROV_000161300</name>
</gene>
<evidence type="ECO:0000256" key="7">
    <source>
        <dbReference type="SAM" id="Phobius"/>
    </source>
</evidence>
<accession>A0A830H856</accession>
<organism evidence="9 10">
    <name type="scientific">Pycnococcus provasolii</name>
    <dbReference type="NCBI Taxonomy" id="41880"/>
    <lineage>
        <taxon>Eukaryota</taxon>
        <taxon>Viridiplantae</taxon>
        <taxon>Chlorophyta</taxon>
        <taxon>Pseudoscourfieldiophyceae</taxon>
        <taxon>Pseudoscourfieldiales</taxon>
        <taxon>Pycnococcaceae</taxon>
        <taxon>Pycnococcus</taxon>
    </lineage>
</organism>
<keyword evidence="5 7" id="KW-0472">Membrane</keyword>
<dbReference type="GO" id="GO:0022857">
    <property type="term" value="F:transmembrane transporter activity"/>
    <property type="evidence" value="ECO:0007669"/>
    <property type="project" value="InterPro"/>
</dbReference>
<feature type="transmembrane region" description="Helical" evidence="7">
    <location>
        <begin position="311"/>
        <end position="333"/>
    </location>
</feature>
<keyword evidence="2" id="KW-0813">Transport</keyword>
<dbReference type="EMBL" id="BNJQ01000004">
    <property type="protein sequence ID" value="GHP02858.1"/>
    <property type="molecule type" value="Genomic_DNA"/>
</dbReference>
<evidence type="ECO:0000313" key="9">
    <source>
        <dbReference type="EMBL" id="GHP02858.1"/>
    </source>
</evidence>
<evidence type="ECO:0000256" key="3">
    <source>
        <dbReference type="ARBA" id="ARBA00022692"/>
    </source>
</evidence>
<dbReference type="Gene3D" id="1.20.1250.20">
    <property type="entry name" value="MFS general substrate transporter like domains"/>
    <property type="match status" value="2"/>
</dbReference>
<dbReference type="AlphaFoldDB" id="A0A830H856"/>
<feature type="transmembrane region" description="Helical" evidence="7">
    <location>
        <begin position="345"/>
        <end position="364"/>
    </location>
</feature>
<reference evidence="9" key="1">
    <citation type="submission" date="2020-10" db="EMBL/GenBank/DDBJ databases">
        <title>Unveiling of a novel bifunctional photoreceptor, Dualchrome1, isolated from a cosmopolitan green alga.</title>
        <authorList>
            <person name="Suzuki S."/>
            <person name="Kawachi M."/>
        </authorList>
    </citation>
    <scope>NUCLEOTIDE SEQUENCE</scope>
    <source>
        <strain evidence="9">NIES 2893</strain>
    </source>
</reference>
<dbReference type="PANTHER" id="PTHR43791">
    <property type="entry name" value="PERMEASE-RELATED"/>
    <property type="match status" value="1"/>
</dbReference>
<evidence type="ECO:0000313" key="10">
    <source>
        <dbReference type="Proteomes" id="UP000660262"/>
    </source>
</evidence>
<evidence type="ECO:0000256" key="4">
    <source>
        <dbReference type="ARBA" id="ARBA00022989"/>
    </source>
</evidence>
<evidence type="ECO:0000256" key="2">
    <source>
        <dbReference type="ARBA" id="ARBA00022448"/>
    </source>
</evidence>
<feature type="domain" description="Major facilitator superfamily (MFS) profile" evidence="8">
    <location>
        <begin position="44"/>
        <end position="463"/>
    </location>
</feature>
<dbReference type="InterPro" id="IPR011701">
    <property type="entry name" value="MFS"/>
</dbReference>
<evidence type="ECO:0000259" key="8">
    <source>
        <dbReference type="PROSITE" id="PS50850"/>
    </source>
</evidence>
<feature type="transmembrane region" description="Helical" evidence="7">
    <location>
        <begin position="401"/>
        <end position="424"/>
    </location>
</feature>
<feature type="transmembrane region" description="Helical" evidence="7">
    <location>
        <begin position="263"/>
        <end position="283"/>
    </location>
</feature>
<keyword evidence="4 7" id="KW-1133">Transmembrane helix</keyword>
<evidence type="ECO:0000256" key="5">
    <source>
        <dbReference type="ARBA" id="ARBA00023136"/>
    </source>
</evidence>
<feature type="transmembrane region" description="Helical" evidence="7">
    <location>
        <begin position="44"/>
        <end position="66"/>
    </location>
</feature>
<keyword evidence="3 7" id="KW-0812">Transmembrane</keyword>
<comment type="caution">
    <text evidence="9">The sequence shown here is derived from an EMBL/GenBank/DDBJ whole genome shotgun (WGS) entry which is preliminary data.</text>
</comment>
<feature type="transmembrane region" description="Helical" evidence="7">
    <location>
        <begin position="370"/>
        <end position="394"/>
    </location>
</feature>
<dbReference type="SUPFAM" id="SSF103473">
    <property type="entry name" value="MFS general substrate transporter"/>
    <property type="match status" value="1"/>
</dbReference>
<dbReference type="Proteomes" id="UP000660262">
    <property type="component" value="Unassembled WGS sequence"/>
</dbReference>
<dbReference type="InterPro" id="IPR036259">
    <property type="entry name" value="MFS_trans_sf"/>
</dbReference>
<dbReference type="GO" id="GO:0016020">
    <property type="term" value="C:membrane"/>
    <property type="evidence" value="ECO:0007669"/>
    <property type="project" value="UniProtKB-SubCell"/>
</dbReference>
<feature type="compositionally biased region" description="Low complexity" evidence="6">
    <location>
        <begin position="18"/>
        <end position="28"/>
    </location>
</feature>
<keyword evidence="10" id="KW-1185">Reference proteome</keyword>
<dbReference type="PROSITE" id="PS50850">
    <property type="entry name" value="MFS"/>
    <property type="match status" value="1"/>
</dbReference>
<feature type="transmembrane region" description="Helical" evidence="7">
    <location>
        <begin position="198"/>
        <end position="216"/>
    </location>
</feature>
<name>A0A830H856_9CHLO</name>
<dbReference type="OrthoDB" id="196786at2759"/>
<feature type="transmembrane region" description="Helical" evidence="7">
    <location>
        <begin position="169"/>
        <end position="192"/>
    </location>
</feature>
<protein>
    <recommendedName>
        <fullName evidence="8">Major facilitator superfamily (MFS) profile domain-containing protein</fullName>
    </recommendedName>
</protein>
<dbReference type="InterPro" id="IPR020846">
    <property type="entry name" value="MFS_dom"/>
</dbReference>
<evidence type="ECO:0000256" key="1">
    <source>
        <dbReference type="ARBA" id="ARBA00004141"/>
    </source>
</evidence>
<proteinExistence type="predicted"/>
<dbReference type="Pfam" id="PF07690">
    <property type="entry name" value="MFS_1"/>
    <property type="match status" value="1"/>
</dbReference>
<comment type="subcellular location">
    <subcellularLocation>
        <location evidence="1">Membrane</location>
        <topology evidence="1">Multi-pass membrane protein</topology>
    </subcellularLocation>
</comment>
<sequence length="486" mass="51059">MVSSLAVSGDFEFDSESSPEQSSEEQSGVASAHDVTLRKVDVRVLLLLWLIALVAYLDRSALAYAAPLMRSTVNLSDASYGAAASAFFATYVLFEVPSNICLSRLGSPRWLAFILAGWGVAAASTAFVTTSTQLVITRLVLGAFEAGAFPGCAYTVQQWYGCKRFINRYPVVTTATALAGAVGGPLAALLLATVGWKGVFIVEGALLALPLAAVVLRRLPRSPEQATWLSPQEVNWIQAEAKLGGDDDGGCTAQQAFRDWRTWWLGVCWLLLEIPTYGCVFWIPQFVSSAAGFAHDDDHDTLSSADLARRAVTVSLLSAIPFSLAAAANVGAGHLVRTRGGRREVVAAVTAFAGSLTLAAAPHAGKGTLVVLSLAAALIWAAQAPLLGIAPTFLRGEAMAAGFAAVNAVGQMGGLVGPYLVGIVKSKYGGDADERAFAAAFALLGAFGALCAPMLLLYAWLTSSKRQAASYLRVEDSEQQDAFADL</sequence>